<keyword evidence="1" id="KW-0472">Membrane</keyword>
<organism evidence="3 4">
    <name type="scientific">Natronosalvus rutilus</name>
    <dbReference type="NCBI Taxonomy" id="2953753"/>
    <lineage>
        <taxon>Archaea</taxon>
        <taxon>Methanobacteriati</taxon>
        <taxon>Methanobacteriota</taxon>
        <taxon>Stenosarchaea group</taxon>
        <taxon>Halobacteria</taxon>
        <taxon>Halobacteriales</taxon>
        <taxon>Natrialbaceae</taxon>
        <taxon>Natronosalvus</taxon>
    </lineage>
</organism>
<dbReference type="EMBL" id="CP100355">
    <property type="protein sequence ID" value="UTF54035.1"/>
    <property type="molecule type" value="Genomic_DNA"/>
</dbReference>
<name>A0A9E7NBS7_9EURY</name>
<keyword evidence="1" id="KW-0812">Transmembrane</keyword>
<keyword evidence="4" id="KW-1185">Reference proteome</keyword>
<evidence type="ECO:0000256" key="1">
    <source>
        <dbReference type="SAM" id="Phobius"/>
    </source>
</evidence>
<feature type="transmembrane region" description="Helical" evidence="1">
    <location>
        <begin position="80"/>
        <end position="98"/>
    </location>
</feature>
<gene>
    <name evidence="3" type="ORF">NGM29_01740</name>
</gene>
<evidence type="ECO:0000259" key="2">
    <source>
        <dbReference type="Pfam" id="PF03779"/>
    </source>
</evidence>
<dbReference type="RefSeq" id="WP_254158545.1">
    <property type="nucleotide sequence ID" value="NZ_CP100355.1"/>
</dbReference>
<feature type="domain" description="SPW repeat-containing integral membrane" evidence="2">
    <location>
        <begin position="28"/>
        <end position="126"/>
    </location>
</feature>
<sequence>MSDTPTDTEPAGRREAARNTINTDVMQWLSALVALIGLYVVASPFIFEATDAAAWNDTLVGTAIFLLAGYNFYRLSRDRLASVGAASLTVLLGLWLLIAPSFIEMGSDQLATGTAISGALVALLSAYNAYANNKADAPDRARARA</sequence>
<dbReference type="KEGG" id="sawl:NGM29_01740"/>
<dbReference type="InterPro" id="IPR005530">
    <property type="entry name" value="SPW"/>
</dbReference>
<dbReference type="Proteomes" id="UP001056855">
    <property type="component" value="Chromosome"/>
</dbReference>
<protein>
    <submittedName>
        <fullName evidence="3">SPW repeat protein</fullName>
    </submittedName>
</protein>
<dbReference type="GeneID" id="73288728"/>
<feature type="transmembrane region" description="Helical" evidence="1">
    <location>
        <begin position="53"/>
        <end position="73"/>
    </location>
</feature>
<dbReference type="AlphaFoldDB" id="A0A9E7NBS7"/>
<feature type="transmembrane region" description="Helical" evidence="1">
    <location>
        <begin position="28"/>
        <end position="47"/>
    </location>
</feature>
<dbReference type="Pfam" id="PF03779">
    <property type="entry name" value="SPW"/>
    <property type="match status" value="1"/>
</dbReference>
<reference evidence="3" key="1">
    <citation type="submission" date="2022-06" db="EMBL/GenBank/DDBJ databases">
        <title>Diverse halophilic archaea isolated from saline environments.</title>
        <authorList>
            <person name="Cui H.-L."/>
        </authorList>
    </citation>
    <scope>NUCLEOTIDE SEQUENCE</scope>
    <source>
        <strain evidence="3">WLHS1</strain>
    </source>
</reference>
<accession>A0A9E7NBS7</accession>
<proteinExistence type="predicted"/>
<keyword evidence="1" id="KW-1133">Transmembrane helix</keyword>
<feature type="transmembrane region" description="Helical" evidence="1">
    <location>
        <begin position="110"/>
        <end position="130"/>
    </location>
</feature>
<evidence type="ECO:0000313" key="4">
    <source>
        <dbReference type="Proteomes" id="UP001056855"/>
    </source>
</evidence>
<evidence type="ECO:0000313" key="3">
    <source>
        <dbReference type="EMBL" id="UTF54035.1"/>
    </source>
</evidence>